<evidence type="ECO:0000313" key="4">
    <source>
        <dbReference type="Proteomes" id="UP000799778"/>
    </source>
</evidence>
<keyword evidence="2" id="KW-0812">Transmembrane</keyword>
<dbReference type="AlphaFoldDB" id="A0A6A5XQW3"/>
<dbReference type="Proteomes" id="UP000799778">
    <property type="component" value="Unassembled WGS sequence"/>
</dbReference>
<gene>
    <name evidence="3" type="ORF">BU24DRAFT_421862</name>
</gene>
<name>A0A6A5XQW3_9PLEO</name>
<protein>
    <submittedName>
        <fullName evidence="3">Uncharacterized protein</fullName>
    </submittedName>
</protein>
<proteinExistence type="predicted"/>
<keyword evidence="2" id="KW-0472">Membrane</keyword>
<accession>A0A6A5XQW3</accession>
<organism evidence="3 4">
    <name type="scientific">Aaosphaeria arxii CBS 175.79</name>
    <dbReference type="NCBI Taxonomy" id="1450172"/>
    <lineage>
        <taxon>Eukaryota</taxon>
        <taxon>Fungi</taxon>
        <taxon>Dikarya</taxon>
        <taxon>Ascomycota</taxon>
        <taxon>Pezizomycotina</taxon>
        <taxon>Dothideomycetes</taxon>
        <taxon>Pleosporomycetidae</taxon>
        <taxon>Pleosporales</taxon>
        <taxon>Pleosporales incertae sedis</taxon>
        <taxon>Aaosphaeria</taxon>
    </lineage>
</organism>
<feature type="transmembrane region" description="Helical" evidence="2">
    <location>
        <begin position="38"/>
        <end position="56"/>
    </location>
</feature>
<evidence type="ECO:0000256" key="2">
    <source>
        <dbReference type="SAM" id="Phobius"/>
    </source>
</evidence>
<dbReference type="EMBL" id="ML978069">
    <property type="protein sequence ID" value="KAF2015562.1"/>
    <property type="molecule type" value="Genomic_DNA"/>
</dbReference>
<feature type="region of interest" description="Disordered" evidence="1">
    <location>
        <begin position="1"/>
        <end position="25"/>
    </location>
</feature>
<sequence>MFSSTRPILSPAHKSTIPTSHVVPLTKDGNDNLSTTSSVFGVVIGVLSLVIAGLQLRRMYQRRRPSEQAFELP</sequence>
<reference evidence="3" key="1">
    <citation type="journal article" date="2020" name="Stud. Mycol.">
        <title>101 Dothideomycetes genomes: a test case for predicting lifestyles and emergence of pathogens.</title>
        <authorList>
            <person name="Haridas S."/>
            <person name="Albert R."/>
            <person name="Binder M."/>
            <person name="Bloem J."/>
            <person name="Labutti K."/>
            <person name="Salamov A."/>
            <person name="Andreopoulos B."/>
            <person name="Baker S."/>
            <person name="Barry K."/>
            <person name="Bills G."/>
            <person name="Bluhm B."/>
            <person name="Cannon C."/>
            <person name="Castanera R."/>
            <person name="Culley D."/>
            <person name="Daum C."/>
            <person name="Ezra D."/>
            <person name="Gonzalez J."/>
            <person name="Henrissat B."/>
            <person name="Kuo A."/>
            <person name="Liang C."/>
            <person name="Lipzen A."/>
            <person name="Lutzoni F."/>
            <person name="Magnuson J."/>
            <person name="Mondo S."/>
            <person name="Nolan M."/>
            <person name="Ohm R."/>
            <person name="Pangilinan J."/>
            <person name="Park H.-J."/>
            <person name="Ramirez L."/>
            <person name="Alfaro M."/>
            <person name="Sun H."/>
            <person name="Tritt A."/>
            <person name="Yoshinaga Y."/>
            <person name="Zwiers L.-H."/>
            <person name="Turgeon B."/>
            <person name="Goodwin S."/>
            <person name="Spatafora J."/>
            <person name="Crous P."/>
            <person name="Grigoriev I."/>
        </authorList>
    </citation>
    <scope>NUCLEOTIDE SEQUENCE</scope>
    <source>
        <strain evidence="3">CBS 175.79</strain>
    </source>
</reference>
<keyword evidence="2" id="KW-1133">Transmembrane helix</keyword>
<dbReference type="RefSeq" id="XP_033383901.1">
    <property type="nucleotide sequence ID" value="XM_033527830.1"/>
</dbReference>
<keyword evidence="4" id="KW-1185">Reference proteome</keyword>
<evidence type="ECO:0000313" key="3">
    <source>
        <dbReference type="EMBL" id="KAF2015562.1"/>
    </source>
</evidence>
<evidence type="ECO:0000256" key="1">
    <source>
        <dbReference type="SAM" id="MobiDB-lite"/>
    </source>
</evidence>
<dbReference type="GeneID" id="54285227"/>